<evidence type="ECO:0000313" key="1">
    <source>
        <dbReference type="EMBL" id="QJI03075.1"/>
    </source>
</evidence>
<organism evidence="1">
    <name type="scientific">viral metagenome</name>
    <dbReference type="NCBI Taxonomy" id="1070528"/>
    <lineage>
        <taxon>unclassified sequences</taxon>
        <taxon>metagenomes</taxon>
        <taxon>organismal metagenomes</taxon>
    </lineage>
</organism>
<gene>
    <name evidence="1" type="ORF">TM448B04028_0004</name>
</gene>
<proteinExistence type="predicted"/>
<dbReference type="AlphaFoldDB" id="A0A6M3XYL5"/>
<dbReference type="EMBL" id="MT145056">
    <property type="protein sequence ID" value="QJI03075.1"/>
    <property type="molecule type" value="Genomic_DNA"/>
</dbReference>
<reference evidence="1" key="1">
    <citation type="submission" date="2020-03" db="EMBL/GenBank/DDBJ databases">
        <title>The deep terrestrial virosphere.</title>
        <authorList>
            <person name="Holmfeldt K."/>
            <person name="Nilsson E."/>
            <person name="Simone D."/>
            <person name="Lopez-Fernandez M."/>
            <person name="Wu X."/>
            <person name="de Brujin I."/>
            <person name="Lundin D."/>
            <person name="Andersson A."/>
            <person name="Bertilsson S."/>
            <person name="Dopson M."/>
        </authorList>
    </citation>
    <scope>NUCLEOTIDE SEQUENCE</scope>
    <source>
        <strain evidence="1">TM448B04028</strain>
    </source>
</reference>
<sequence length="104" mass="11938">MNTVKVTEKIKVSYVVEMSNKTKIQIDPDELPKVIQALKEKSLVRVKRGIFNPAFFVDIIKDEERQCEIERLARDEIAPLLDIFKDTVLTLPSGVKKIQNPNDN</sequence>
<accession>A0A6M3XYL5</accession>
<name>A0A6M3XYL5_9ZZZZ</name>
<protein>
    <submittedName>
        <fullName evidence="1">Uncharacterized protein</fullName>
    </submittedName>
</protein>